<dbReference type="OrthoDB" id="408631at2759"/>
<dbReference type="InterPro" id="IPR019826">
    <property type="entry name" value="Carboxylesterase_B_AS"/>
</dbReference>
<dbReference type="InterPro" id="IPR029058">
    <property type="entry name" value="AB_hydrolase_fold"/>
</dbReference>
<feature type="domain" description="Carboxylesterase type B" evidence="4">
    <location>
        <begin position="44"/>
        <end position="550"/>
    </location>
</feature>
<dbReference type="SUPFAM" id="SSF53474">
    <property type="entry name" value="alpha/beta-Hydrolases"/>
    <property type="match status" value="1"/>
</dbReference>
<evidence type="ECO:0000256" key="3">
    <source>
        <dbReference type="RuleBase" id="RU361235"/>
    </source>
</evidence>
<reference evidence="5" key="1">
    <citation type="submission" date="2016-12" db="EMBL/GenBank/DDBJ databases">
        <title>The genomes of Aspergillus section Nigri reveals drivers in fungal speciation.</title>
        <authorList>
            <consortium name="DOE Joint Genome Institute"/>
            <person name="Vesth T.C."/>
            <person name="Nybo J."/>
            <person name="Theobald S."/>
            <person name="Brandl J."/>
            <person name="Frisvad J.C."/>
            <person name="Nielsen K.F."/>
            <person name="Lyhne E.K."/>
            <person name="Kogle M.E."/>
            <person name="Kuo A."/>
            <person name="Riley R."/>
            <person name="Clum A."/>
            <person name="Nolan M."/>
            <person name="Lipzen A."/>
            <person name="Salamov A."/>
            <person name="Henrissat B."/>
            <person name="Wiebenga A."/>
            <person name="De Vries R.P."/>
            <person name="Grigoriev I.V."/>
            <person name="Mortensen U.H."/>
            <person name="Andersen M.R."/>
            <person name="Baker S.E."/>
        </authorList>
    </citation>
    <scope>NUCLEOTIDE SEQUENCE [LARGE SCALE GENOMIC DNA]</scope>
    <source>
        <strain evidence="5">CBS 113365</strain>
    </source>
</reference>
<organism evidence="5 6">
    <name type="scientific">Aspergillus vadensis (strain CBS 113365 / IMI 142717 / IBT 24658)</name>
    <dbReference type="NCBI Taxonomy" id="1448311"/>
    <lineage>
        <taxon>Eukaryota</taxon>
        <taxon>Fungi</taxon>
        <taxon>Dikarya</taxon>
        <taxon>Ascomycota</taxon>
        <taxon>Pezizomycotina</taxon>
        <taxon>Eurotiomycetes</taxon>
        <taxon>Eurotiomycetidae</taxon>
        <taxon>Eurotiales</taxon>
        <taxon>Aspergillaceae</taxon>
        <taxon>Aspergillus</taxon>
        <taxon>Aspergillus subgen. Circumdati</taxon>
    </lineage>
</organism>
<evidence type="ECO:0000313" key="6">
    <source>
        <dbReference type="Proteomes" id="UP000248405"/>
    </source>
</evidence>
<evidence type="ECO:0000256" key="1">
    <source>
        <dbReference type="ARBA" id="ARBA00005964"/>
    </source>
</evidence>
<dbReference type="GeneID" id="37206800"/>
<dbReference type="RefSeq" id="XP_025564327.1">
    <property type="nucleotide sequence ID" value="XM_025702208.1"/>
</dbReference>
<dbReference type="PROSITE" id="PS00122">
    <property type="entry name" value="CARBOXYLESTERASE_B_1"/>
    <property type="match status" value="1"/>
</dbReference>
<dbReference type="PANTHER" id="PTHR11559">
    <property type="entry name" value="CARBOXYLESTERASE"/>
    <property type="match status" value="1"/>
</dbReference>
<dbReference type="InterPro" id="IPR002018">
    <property type="entry name" value="CarbesteraseB"/>
</dbReference>
<proteinExistence type="inferred from homology"/>
<name>A0A319BXC7_ASPVC</name>
<dbReference type="AlphaFoldDB" id="A0A319BXC7"/>
<dbReference type="InterPro" id="IPR050309">
    <property type="entry name" value="Type-B_Carboxylest/Lipase"/>
</dbReference>
<dbReference type="Gene3D" id="3.40.50.1820">
    <property type="entry name" value="alpha/beta hydrolase"/>
    <property type="match status" value="1"/>
</dbReference>
<dbReference type="EC" id="3.1.1.-" evidence="3"/>
<dbReference type="GO" id="GO:0016787">
    <property type="term" value="F:hydrolase activity"/>
    <property type="evidence" value="ECO:0007669"/>
    <property type="project" value="UniProtKB-KW"/>
</dbReference>
<gene>
    <name evidence="5" type="ORF">BO88DRAFT_250131</name>
</gene>
<keyword evidence="6" id="KW-1185">Reference proteome</keyword>
<dbReference type="InterPro" id="IPR019819">
    <property type="entry name" value="Carboxylesterase_B_CS"/>
</dbReference>
<dbReference type="Pfam" id="PF00135">
    <property type="entry name" value="COesterase"/>
    <property type="match status" value="1"/>
</dbReference>
<protein>
    <recommendedName>
        <fullName evidence="3">Carboxylic ester hydrolase</fullName>
        <ecNumber evidence="3">3.1.1.-</ecNumber>
    </recommendedName>
</protein>
<dbReference type="PROSITE" id="PS00941">
    <property type="entry name" value="CARBOXYLESTERASE_B_2"/>
    <property type="match status" value="1"/>
</dbReference>
<keyword evidence="2 3" id="KW-0378">Hydrolase</keyword>
<dbReference type="EMBL" id="KZ821620">
    <property type="protein sequence ID" value="PYH70533.1"/>
    <property type="molecule type" value="Genomic_DNA"/>
</dbReference>
<dbReference type="Proteomes" id="UP000248405">
    <property type="component" value="Unassembled WGS sequence"/>
</dbReference>
<evidence type="ECO:0000313" key="5">
    <source>
        <dbReference type="EMBL" id="PYH70533.1"/>
    </source>
</evidence>
<accession>A0A319BXC7</accession>
<evidence type="ECO:0000259" key="4">
    <source>
        <dbReference type="Pfam" id="PF00135"/>
    </source>
</evidence>
<evidence type="ECO:0000256" key="2">
    <source>
        <dbReference type="ARBA" id="ARBA00022801"/>
    </source>
</evidence>
<sequence>MHLRKKSYILPLSFLSSISSYAHSKSLPVVDLGYELHQAFSLDQSTQAYNFSNIRFAAPPVSTQRFRPPLPPSTNRTEIQNGAVGRVCPQGEPIWSTEILIPFFESILTGTPFNGSDDISDYPIVWPPGDARVTEDCLFLDVVVPKSVFEGSEAAPVLVWFDGGGFVTGDKTEVLPTGLLERGSEVGEDFVYVAVNYRLGAFGWLSDGEGLGNAGLYDQRLALEWVKEYISLFGGDPGRVTVMGESAGGGSIVHQLAASTGVERELPFQQAIIQSPGWYMQSVELQKSTFQQFLELLNVTSLEEARQLPSNQLITANAYQIATTSVYGTYTYGPVIDNSFITDLPSRILLDPDFKWKNIRVMTSHTINEGLTFTPPVGVNSSAFQSLIKTYIPDLAPETVDRIAQYWYPPVYNASSSSSEKLGYNSPLERTSTFMSDAFFQCKNLYLDNVFDTSYASVFSVPPGVHAQDVAFNFWDHSQPDTELGPFSESLALTMQDYIITFVNQGFPTSAENNATEWEAYSKDGRVMNLGLQDIAITSDPVNTDRCRFWWNITG</sequence>
<comment type="similarity">
    <text evidence="1 3">Belongs to the type-B carboxylesterase/lipase family.</text>
</comment>